<proteinExistence type="predicted"/>
<dbReference type="InterPro" id="IPR015421">
    <property type="entry name" value="PyrdxlP-dep_Trfase_major"/>
</dbReference>
<comment type="cofactor">
    <cofactor evidence="1">
        <name>pyridoxal 5'-phosphate</name>
        <dbReference type="ChEBI" id="CHEBI:597326"/>
    </cofactor>
</comment>
<evidence type="ECO:0008006" key="5">
    <source>
        <dbReference type="Google" id="ProtNLM"/>
    </source>
</evidence>
<dbReference type="EMBL" id="SMKX01000047">
    <property type="protein sequence ID" value="TDD58706.1"/>
    <property type="molecule type" value="Genomic_DNA"/>
</dbReference>
<dbReference type="PANTHER" id="PTHR32328:SF0">
    <property type="entry name" value="L-SERYL-TRNA(SEC) SELENIUM TRANSFERASE"/>
    <property type="match status" value="1"/>
</dbReference>
<name>A0A4R4ZKV7_9ACTN</name>
<protein>
    <recommendedName>
        <fullName evidence="5">Aminotransferase class V-fold PLP-dependent enzyme</fullName>
    </recommendedName>
</protein>
<keyword evidence="2" id="KW-0663">Pyridoxal phosphate</keyword>
<accession>A0A4R4ZKV7</accession>
<dbReference type="GO" id="GO:0004125">
    <property type="term" value="F:L-seryl-tRNA(Sec) selenium transferase activity"/>
    <property type="evidence" value="ECO:0007669"/>
    <property type="project" value="TreeGrafter"/>
</dbReference>
<evidence type="ECO:0000256" key="2">
    <source>
        <dbReference type="ARBA" id="ARBA00022898"/>
    </source>
</evidence>
<dbReference type="Proteomes" id="UP000295124">
    <property type="component" value="Unassembled WGS sequence"/>
</dbReference>
<dbReference type="AlphaFoldDB" id="A0A4R4ZKV7"/>
<keyword evidence="4" id="KW-1185">Reference proteome</keyword>
<dbReference type="PANTHER" id="PTHR32328">
    <property type="entry name" value="L-SERYL-TRNA(SEC) SELENIUM TRANSFERASE"/>
    <property type="match status" value="1"/>
</dbReference>
<reference evidence="3 4" key="1">
    <citation type="submission" date="2019-03" db="EMBL/GenBank/DDBJ databases">
        <title>Draft genome sequences of novel Actinobacteria.</title>
        <authorList>
            <person name="Sahin N."/>
            <person name="Ay H."/>
            <person name="Saygin H."/>
        </authorList>
    </citation>
    <scope>NUCLEOTIDE SEQUENCE [LARGE SCALE GENOMIC DNA]</scope>
    <source>
        <strain evidence="3 4">JCM 13523</strain>
    </source>
</reference>
<evidence type="ECO:0000313" key="4">
    <source>
        <dbReference type="Proteomes" id="UP000295124"/>
    </source>
</evidence>
<dbReference type="Gene3D" id="3.40.640.10">
    <property type="entry name" value="Type I PLP-dependent aspartate aminotransferase-like (Major domain)"/>
    <property type="match status" value="1"/>
</dbReference>
<dbReference type="InterPro" id="IPR015424">
    <property type="entry name" value="PyrdxlP-dep_Trfase"/>
</dbReference>
<sequence length="345" mass="36220">MKIINANATVTVLGGSLMPPPVIAAMVEAAGGFVDLPSLYEEVGERLAVLTRNEAACVTAGAAAAITLVVASCIGEPAQSFPVEAEVVMFASQRNGYDYSARLIGARVVEIGPSADELEAALVRRPACVLWFAGAHYAAGALPIEDVVQIAGAAGVPVIVDAAAQIPPVSTLWHFTAEVGADAVIVSGGKGLRGPQTTGLVLGRRWLVDRCLQHASPNQQIGRGMKVGKEELAGILAAVEWTLDQDEDAIIAGYERSVELWVDGLKGLPGVTAYRGYPSEAGQPHGRCVVRVPDRQRVIDALWNGAPRIAVGIYRVGDDEIALNPQTLQPGEDQIVLDALLQLLT</sequence>
<evidence type="ECO:0000256" key="1">
    <source>
        <dbReference type="ARBA" id="ARBA00001933"/>
    </source>
</evidence>
<dbReference type="SUPFAM" id="SSF53383">
    <property type="entry name" value="PLP-dependent transferases"/>
    <property type="match status" value="1"/>
</dbReference>
<evidence type="ECO:0000313" key="3">
    <source>
        <dbReference type="EMBL" id="TDD58706.1"/>
    </source>
</evidence>
<dbReference type="OrthoDB" id="9787096at2"/>
<comment type="caution">
    <text evidence="3">The sequence shown here is derived from an EMBL/GenBank/DDBJ whole genome shotgun (WGS) entry which is preliminary data.</text>
</comment>
<dbReference type="RefSeq" id="WP_132168772.1">
    <property type="nucleotide sequence ID" value="NZ_SMKX01000047.1"/>
</dbReference>
<organism evidence="3 4">
    <name type="scientific">Kribbella antibiotica</name>
    <dbReference type="NCBI Taxonomy" id="190195"/>
    <lineage>
        <taxon>Bacteria</taxon>
        <taxon>Bacillati</taxon>
        <taxon>Actinomycetota</taxon>
        <taxon>Actinomycetes</taxon>
        <taxon>Propionibacteriales</taxon>
        <taxon>Kribbellaceae</taxon>
        <taxon>Kribbella</taxon>
    </lineage>
</organism>
<gene>
    <name evidence="3" type="ORF">E1263_17975</name>
</gene>